<dbReference type="PANTHER" id="PTHR43808:SF25">
    <property type="entry name" value="PEPTIDASE M20 DIMERISATION DOMAIN-CONTAINING PROTEIN"/>
    <property type="match status" value="1"/>
</dbReference>
<keyword evidence="7" id="KW-0479">Metal-binding</keyword>
<dbReference type="STRING" id="65499.SAMN04488000_110291"/>
<evidence type="ECO:0000256" key="3">
    <source>
        <dbReference type="ARBA" id="ARBA00005130"/>
    </source>
</evidence>
<evidence type="ECO:0000256" key="8">
    <source>
        <dbReference type="ARBA" id="ARBA00022801"/>
    </source>
</evidence>
<evidence type="ECO:0000313" key="14">
    <source>
        <dbReference type="Proteomes" id="UP000199503"/>
    </source>
</evidence>
<keyword evidence="8" id="KW-0378">Hydrolase</keyword>
<dbReference type="GO" id="GO:0009014">
    <property type="term" value="F:succinyl-diaminopimelate desuccinylase activity"/>
    <property type="evidence" value="ECO:0007669"/>
    <property type="project" value="UniProtKB-EC"/>
</dbReference>
<proteinExistence type="inferred from homology"/>
<evidence type="ECO:0000256" key="6">
    <source>
        <dbReference type="ARBA" id="ARBA00016853"/>
    </source>
</evidence>
<evidence type="ECO:0000259" key="12">
    <source>
        <dbReference type="Pfam" id="PF07687"/>
    </source>
</evidence>
<dbReference type="AlphaFoldDB" id="A0A1H9QX47"/>
<gene>
    <name evidence="13" type="ORF">SAMN04488000_110291</name>
</gene>
<dbReference type="NCBIfam" id="TIGR01910">
    <property type="entry name" value="DapE-ArgE"/>
    <property type="match status" value="1"/>
</dbReference>
<evidence type="ECO:0000256" key="7">
    <source>
        <dbReference type="ARBA" id="ARBA00022723"/>
    </source>
</evidence>
<evidence type="ECO:0000256" key="2">
    <source>
        <dbReference type="ARBA" id="ARBA00001947"/>
    </source>
</evidence>
<evidence type="ECO:0000313" key="13">
    <source>
        <dbReference type="EMBL" id="SER64977.1"/>
    </source>
</evidence>
<evidence type="ECO:0000256" key="11">
    <source>
        <dbReference type="ARBA" id="ARBA00051301"/>
    </source>
</evidence>
<dbReference type="SUPFAM" id="SSF55031">
    <property type="entry name" value="Bacterial exopeptidase dimerisation domain"/>
    <property type="match status" value="1"/>
</dbReference>
<dbReference type="Gene3D" id="3.30.70.360">
    <property type="match status" value="1"/>
</dbReference>
<dbReference type="RefSeq" id="WP_089920217.1">
    <property type="nucleotide sequence ID" value="NZ_FOFV01000010.1"/>
</dbReference>
<comment type="catalytic activity">
    <reaction evidence="11">
        <text>N-succinyl-(2S,6S)-2,6-diaminopimelate + H2O = (2S,6S)-2,6-diaminopimelate + succinate</text>
        <dbReference type="Rhea" id="RHEA:22608"/>
        <dbReference type="ChEBI" id="CHEBI:15377"/>
        <dbReference type="ChEBI" id="CHEBI:30031"/>
        <dbReference type="ChEBI" id="CHEBI:57609"/>
        <dbReference type="ChEBI" id="CHEBI:58087"/>
        <dbReference type="EC" id="3.5.1.18"/>
    </reaction>
</comment>
<keyword evidence="10" id="KW-0170">Cobalt</keyword>
<evidence type="ECO:0000256" key="10">
    <source>
        <dbReference type="ARBA" id="ARBA00023285"/>
    </source>
</evidence>
<dbReference type="InterPro" id="IPR010182">
    <property type="entry name" value="ArgE/DapE"/>
</dbReference>
<comment type="similarity">
    <text evidence="4">Belongs to the peptidase M20A family.</text>
</comment>
<dbReference type="InterPro" id="IPR050072">
    <property type="entry name" value="Peptidase_M20A"/>
</dbReference>
<accession>A0A1H9QX47</accession>
<dbReference type="OrthoDB" id="7055905at2"/>
<dbReference type="Pfam" id="PF01546">
    <property type="entry name" value="Peptidase_M20"/>
    <property type="match status" value="1"/>
</dbReference>
<evidence type="ECO:0000256" key="5">
    <source>
        <dbReference type="ARBA" id="ARBA00011921"/>
    </source>
</evidence>
<name>A0A1H9QX47_9PSEU</name>
<comment type="pathway">
    <text evidence="3">Amino-acid biosynthesis; L-lysine biosynthesis via DAP pathway; LL-2,6-diaminopimelate from (S)-tetrahydrodipicolinate (succinylase route): step 3/3.</text>
</comment>
<keyword evidence="9" id="KW-0862">Zinc</keyword>
<dbReference type="InterPro" id="IPR011650">
    <property type="entry name" value="Peptidase_M20_dimer"/>
</dbReference>
<dbReference type="PROSITE" id="PS00758">
    <property type="entry name" value="ARGE_DAPE_CPG2_1"/>
    <property type="match status" value="1"/>
</dbReference>
<keyword evidence="14" id="KW-1185">Reference proteome</keyword>
<dbReference type="GO" id="GO:0046872">
    <property type="term" value="F:metal ion binding"/>
    <property type="evidence" value="ECO:0007669"/>
    <property type="project" value="UniProtKB-KW"/>
</dbReference>
<dbReference type="InterPro" id="IPR036264">
    <property type="entry name" value="Bact_exopeptidase_dim_dom"/>
</dbReference>
<evidence type="ECO:0000256" key="4">
    <source>
        <dbReference type="ARBA" id="ARBA00006247"/>
    </source>
</evidence>
<dbReference type="Gene3D" id="3.40.630.10">
    <property type="entry name" value="Zn peptidases"/>
    <property type="match status" value="2"/>
</dbReference>
<reference evidence="14" key="1">
    <citation type="submission" date="2016-10" db="EMBL/GenBank/DDBJ databases">
        <authorList>
            <person name="Varghese N."/>
            <person name="Submissions S."/>
        </authorList>
    </citation>
    <scope>NUCLEOTIDE SEQUENCE [LARGE SCALE GENOMIC DNA]</scope>
    <source>
        <strain evidence="14">DSM 44437</strain>
    </source>
</reference>
<dbReference type="InterPro" id="IPR002933">
    <property type="entry name" value="Peptidase_M20"/>
</dbReference>
<evidence type="ECO:0000256" key="1">
    <source>
        <dbReference type="ARBA" id="ARBA00001941"/>
    </source>
</evidence>
<dbReference type="Proteomes" id="UP000199503">
    <property type="component" value="Unassembled WGS sequence"/>
</dbReference>
<feature type="domain" description="Peptidase M20 dimerisation" evidence="12">
    <location>
        <begin position="169"/>
        <end position="274"/>
    </location>
</feature>
<comment type="cofactor">
    <cofactor evidence="2">
        <name>Zn(2+)</name>
        <dbReference type="ChEBI" id="CHEBI:29105"/>
    </cofactor>
</comment>
<sequence>MNPRDLLADLISIDSVNPDLVPGGHGERRIADFCAGWLQTRGFEVHRLEERPSRPSLVAVRRGTGGGKSLMLNGHVDTVGLAGYAGDPLQPTVQDGRMYGRGTFDMKGGIAAMMVAAARATERPLRGDVIVACVADEEHGSFGTEEVLRHFTADAAIVTEPSHLEVTLAHKGFVWFEIEVGGRAAHGSRPELGVDAIAKAGHFLVALEQLGADLANGPKHPLLGTGTVHASLISGGEEASTYPSACRITLERRTVPGEFPQQAEDELRTILGHLTAAVPDFRATLTRGLARDPFEADPDAEIVRTLISNLGEPPVLRAEPFWTDCALLDRAGIPCLLFGVDGAGAHAATEYVDLASLDRLTDVLTGTIRQFCG</sequence>
<comment type="cofactor">
    <cofactor evidence="1">
        <name>Co(2+)</name>
        <dbReference type="ChEBI" id="CHEBI:48828"/>
    </cofactor>
</comment>
<dbReference type="GO" id="GO:0009089">
    <property type="term" value="P:lysine biosynthetic process via diaminopimelate"/>
    <property type="evidence" value="ECO:0007669"/>
    <property type="project" value="UniProtKB-UniPathway"/>
</dbReference>
<dbReference type="EC" id="3.5.1.18" evidence="5"/>
<dbReference type="Pfam" id="PF07687">
    <property type="entry name" value="M20_dimer"/>
    <property type="match status" value="1"/>
</dbReference>
<dbReference type="SUPFAM" id="SSF53187">
    <property type="entry name" value="Zn-dependent exopeptidases"/>
    <property type="match status" value="1"/>
</dbReference>
<dbReference type="InterPro" id="IPR001261">
    <property type="entry name" value="ArgE/DapE_CS"/>
</dbReference>
<organism evidence="13 14">
    <name type="scientific">Lentzea albida</name>
    <dbReference type="NCBI Taxonomy" id="65499"/>
    <lineage>
        <taxon>Bacteria</taxon>
        <taxon>Bacillati</taxon>
        <taxon>Actinomycetota</taxon>
        <taxon>Actinomycetes</taxon>
        <taxon>Pseudonocardiales</taxon>
        <taxon>Pseudonocardiaceae</taxon>
        <taxon>Lentzea</taxon>
    </lineage>
</organism>
<dbReference type="UniPathway" id="UPA00034">
    <property type="reaction ID" value="UER00021"/>
</dbReference>
<dbReference type="EMBL" id="FOFV01000010">
    <property type="protein sequence ID" value="SER64977.1"/>
    <property type="molecule type" value="Genomic_DNA"/>
</dbReference>
<evidence type="ECO:0000256" key="9">
    <source>
        <dbReference type="ARBA" id="ARBA00022833"/>
    </source>
</evidence>
<dbReference type="PANTHER" id="PTHR43808">
    <property type="entry name" value="ACETYLORNITHINE DEACETYLASE"/>
    <property type="match status" value="1"/>
</dbReference>
<protein>
    <recommendedName>
        <fullName evidence="6">Probable succinyl-diaminopimelate desuccinylase</fullName>
        <ecNumber evidence="5">3.5.1.18</ecNumber>
    </recommendedName>
</protein>